<dbReference type="NCBIfam" id="NF033634">
    <property type="entry name" value="SLATT_1"/>
    <property type="match status" value="1"/>
</dbReference>
<dbReference type="STRING" id="1214101.BN159_0066"/>
<reference evidence="2 3" key="1">
    <citation type="journal article" date="2012" name="J. Bacteriol.">
        <title>Genome sequence of the bacterium Streptomyces davawensis JCM 4913 and heterologous production of the unique antibiotic roseoflavin.</title>
        <authorList>
            <person name="Jankowitsch F."/>
            <person name="Schwarz J."/>
            <person name="Ruckert C."/>
            <person name="Gust B."/>
            <person name="Szczepanowski R."/>
            <person name="Blom J."/>
            <person name="Pelzer S."/>
            <person name="Kalinowski J."/>
            <person name="Mack M."/>
        </authorList>
    </citation>
    <scope>NUCLEOTIDE SEQUENCE [LARGE SCALE GENOMIC DNA]</scope>
    <source>
        <strain evidence="3">DSM 101723 / JCM 4913 / KCC S-0913 / 768</strain>
    </source>
</reference>
<dbReference type="HOGENOM" id="CLU_1703192_0_0_11"/>
<keyword evidence="3" id="KW-1185">Reference proteome</keyword>
<name>K4QUL2_STRDJ</name>
<dbReference type="OrthoDB" id="979719at2"/>
<evidence type="ECO:0000313" key="3">
    <source>
        <dbReference type="Proteomes" id="UP000008043"/>
    </source>
</evidence>
<evidence type="ECO:0000313" key="2">
    <source>
        <dbReference type="EMBL" id="CCK24445.1"/>
    </source>
</evidence>
<dbReference type="KEGG" id="sdv:BN159_0066"/>
<dbReference type="EMBL" id="HE971709">
    <property type="protein sequence ID" value="CCK24445.1"/>
    <property type="molecule type" value="Genomic_DNA"/>
</dbReference>
<dbReference type="AlphaFoldDB" id="K4QUL2"/>
<gene>
    <name evidence="2" type="ORF">BN159_0066</name>
</gene>
<keyword evidence="1" id="KW-0472">Membrane</keyword>
<organism evidence="2 3">
    <name type="scientific">Streptomyces davaonensis (strain DSM 101723 / JCM 4913 / KCC S-0913 / 768)</name>
    <dbReference type="NCBI Taxonomy" id="1214101"/>
    <lineage>
        <taxon>Bacteria</taxon>
        <taxon>Bacillati</taxon>
        <taxon>Actinomycetota</taxon>
        <taxon>Actinomycetes</taxon>
        <taxon>Kitasatosporales</taxon>
        <taxon>Streptomycetaceae</taxon>
        <taxon>Streptomyces</taxon>
    </lineage>
</organism>
<dbReference type="PATRIC" id="fig|1214101.3.peg.64"/>
<dbReference type="RefSeq" id="WP_015654850.1">
    <property type="nucleotide sequence ID" value="NC_020504.1"/>
</dbReference>
<keyword evidence="1" id="KW-1133">Transmembrane helix</keyword>
<proteinExistence type="predicted"/>
<feature type="transmembrane region" description="Helical" evidence="1">
    <location>
        <begin position="40"/>
        <end position="59"/>
    </location>
</feature>
<protein>
    <submittedName>
        <fullName evidence="2">Putative membrane protein</fullName>
    </submittedName>
</protein>
<keyword evidence="1" id="KW-0812">Transmembrane</keyword>
<accession>K4QUL2</accession>
<dbReference type="Proteomes" id="UP000008043">
    <property type="component" value="Chromosome"/>
</dbReference>
<evidence type="ECO:0000256" key="1">
    <source>
        <dbReference type="SAM" id="Phobius"/>
    </source>
</evidence>
<feature type="transmembrane region" description="Helical" evidence="1">
    <location>
        <begin position="71"/>
        <end position="91"/>
    </location>
</feature>
<sequence length="154" mass="17112">MSDEPSSEEDADPLRLVQDQIAQHIKAFSSAKRFFRRMSLLQTVSTATLGAATTFLIGLNQIYKHGWLSSLSLGFAALATVSAAWTGWYGARESWVTYQGALNRLYALRSRIALESTLPDAPTGAKRATDYHTQCQTILDDVNGQWQQNRMSQP</sequence>